<keyword evidence="1" id="KW-0436">Ligase</keyword>
<keyword evidence="5" id="KW-0133">Cell shape</keyword>
<dbReference type="Pfam" id="PF01225">
    <property type="entry name" value="Mur_ligase"/>
    <property type="match status" value="1"/>
</dbReference>
<dbReference type="PANTHER" id="PTHR43445:SF3">
    <property type="entry name" value="UDP-N-ACETYLMURAMATE--L-ALANINE LIGASE"/>
    <property type="match status" value="1"/>
</dbReference>
<dbReference type="SUPFAM" id="SSF51984">
    <property type="entry name" value="MurCD N-terminal domain"/>
    <property type="match status" value="1"/>
</dbReference>
<evidence type="ECO:0000256" key="8">
    <source>
        <dbReference type="ARBA" id="ARBA00023316"/>
    </source>
</evidence>
<reference evidence="12 13" key="1">
    <citation type="submission" date="2020-01" db="EMBL/GenBank/DDBJ databases">
        <title>Ponticoccus aerotolerans gen. nov., sp. nov., an anaerobic bacterium and proposal of Ponticoccusceae fam. nov., Ponticoccusles ord. nov. and Ponticoccuse classis nov. in the phylum Kiritimatiellaeota.</title>
        <authorList>
            <person name="Zhou L.Y."/>
            <person name="Du Z.J."/>
        </authorList>
    </citation>
    <scope>NUCLEOTIDE SEQUENCE [LARGE SCALE GENOMIC DNA]</scope>
    <source>
        <strain evidence="12 13">S-5007</strain>
    </source>
</reference>
<gene>
    <name evidence="12" type="ORF">GT409_15205</name>
</gene>
<dbReference type="PANTHER" id="PTHR43445">
    <property type="entry name" value="UDP-N-ACETYLMURAMATE--L-ALANINE LIGASE-RELATED"/>
    <property type="match status" value="1"/>
</dbReference>
<dbReference type="InterPro" id="IPR036565">
    <property type="entry name" value="Mur-like_cat_sf"/>
</dbReference>
<dbReference type="SUPFAM" id="SSF53244">
    <property type="entry name" value="MurD-like peptide ligases, peptide-binding domain"/>
    <property type="match status" value="1"/>
</dbReference>
<keyword evidence="13" id="KW-1185">Reference proteome</keyword>
<dbReference type="InterPro" id="IPR000713">
    <property type="entry name" value="Mur_ligase_N"/>
</dbReference>
<evidence type="ECO:0000256" key="2">
    <source>
        <dbReference type="ARBA" id="ARBA00022618"/>
    </source>
</evidence>
<accession>A0A6P1M815</accession>
<dbReference type="InterPro" id="IPR036615">
    <property type="entry name" value="Mur_ligase_C_dom_sf"/>
</dbReference>
<dbReference type="GO" id="GO:0016881">
    <property type="term" value="F:acid-amino acid ligase activity"/>
    <property type="evidence" value="ECO:0007669"/>
    <property type="project" value="InterPro"/>
</dbReference>
<dbReference type="InterPro" id="IPR050061">
    <property type="entry name" value="MurCDEF_pg_biosynth"/>
</dbReference>
<evidence type="ECO:0008006" key="14">
    <source>
        <dbReference type="Google" id="ProtNLM"/>
    </source>
</evidence>
<evidence type="ECO:0000256" key="4">
    <source>
        <dbReference type="ARBA" id="ARBA00022840"/>
    </source>
</evidence>
<dbReference type="RefSeq" id="WP_160629902.1">
    <property type="nucleotide sequence ID" value="NZ_CP047593.1"/>
</dbReference>
<dbReference type="InterPro" id="IPR013221">
    <property type="entry name" value="Mur_ligase_cen"/>
</dbReference>
<dbReference type="GO" id="GO:0008360">
    <property type="term" value="P:regulation of cell shape"/>
    <property type="evidence" value="ECO:0007669"/>
    <property type="project" value="UniProtKB-KW"/>
</dbReference>
<name>A0A6P1M815_9BACT</name>
<dbReference type="EMBL" id="CP047593">
    <property type="protein sequence ID" value="QHI70730.1"/>
    <property type="molecule type" value="Genomic_DNA"/>
</dbReference>
<sequence>MCKEITGLLSAPRRIHMLGIGGIGMAGLAFLLKEHGHVVSGSDAQENRQTEWLRGKGISVLDEVPPGTEWIIRTRAVPDSHPDVMAAAVPVSWRGDVLPELLKDRFTIAVSGTHGKTTTTSMIAQILDCGFCVGGEVAGFDGVARDGQIMVVEADESDGTVANYHPDIAVITNIEYDHMEHHDSFESFENCFRQFIAQTREKIVYCADDPVATRLCKDNPKAVPYSFQSLNLSLPGRHNRLNAMAAIEVSRGWKTEADIFQALKNLKPVKRRFETVFKGDYTVISDYAHHPTEIRALIQTALETLEPKRLLGVFQPHRYTRTRALGPDFPPAFQGVEKLWLLPVYAASEQPLEGGTTQDLMNRFADDWKKRIKFFQCLEKTWQDIRSELRAGDVLLIIGAGDIEQMADWART</sequence>
<evidence type="ECO:0000256" key="5">
    <source>
        <dbReference type="ARBA" id="ARBA00022960"/>
    </source>
</evidence>
<keyword evidence="2" id="KW-0132">Cell division</keyword>
<keyword evidence="3" id="KW-0547">Nucleotide-binding</keyword>
<dbReference type="KEGG" id="taer:GT409_15205"/>
<dbReference type="InterPro" id="IPR004101">
    <property type="entry name" value="Mur_ligase_C"/>
</dbReference>
<protein>
    <recommendedName>
        <fullName evidence="14">UDP-N-acetylmuramate--L-alanine ligase</fullName>
    </recommendedName>
</protein>
<evidence type="ECO:0000259" key="9">
    <source>
        <dbReference type="Pfam" id="PF01225"/>
    </source>
</evidence>
<evidence type="ECO:0000256" key="6">
    <source>
        <dbReference type="ARBA" id="ARBA00022984"/>
    </source>
</evidence>
<dbReference type="GO" id="GO:0051301">
    <property type="term" value="P:cell division"/>
    <property type="evidence" value="ECO:0007669"/>
    <property type="project" value="UniProtKB-KW"/>
</dbReference>
<dbReference type="SUPFAM" id="SSF53623">
    <property type="entry name" value="MurD-like peptide ligases, catalytic domain"/>
    <property type="match status" value="1"/>
</dbReference>
<feature type="domain" description="Mur ligase central" evidence="11">
    <location>
        <begin position="110"/>
        <end position="228"/>
    </location>
</feature>
<evidence type="ECO:0000259" key="11">
    <source>
        <dbReference type="Pfam" id="PF08245"/>
    </source>
</evidence>
<evidence type="ECO:0000313" key="13">
    <source>
        <dbReference type="Proteomes" id="UP000464954"/>
    </source>
</evidence>
<keyword evidence="7" id="KW-0131">Cell cycle</keyword>
<dbReference type="GO" id="GO:0071555">
    <property type="term" value="P:cell wall organization"/>
    <property type="evidence" value="ECO:0007669"/>
    <property type="project" value="UniProtKB-KW"/>
</dbReference>
<evidence type="ECO:0000259" key="10">
    <source>
        <dbReference type="Pfam" id="PF02875"/>
    </source>
</evidence>
<dbReference type="Pfam" id="PF02875">
    <property type="entry name" value="Mur_ligase_C"/>
    <property type="match status" value="1"/>
</dbReference>
<evidence type="ECO:0000313" key="12">
    <source>
        <dbReference type="EMBL" id="QHI70730.1"/>
    </source>
</evidence>
<keyword evidence="8" id="KW-0961">Cell wall biogenesis/degradation</keyword>
<keyword evidence="6" id="KW-0573">Peptidoglycan synthesis</keyword>
<evidence type="ECO:0000256" key="7">
    <source>
        <dbReference type="ARBA" id="ARBA00023306"/>
    </source>
</evidence>
<dbReference type="Gene3D" id="3.40.50.720">
    <property type="entry name" value="NAD(P)-binding Rossmann-like Domain"/>
    <property type="match status" value="1"/>
</dbReference>
<dbReference type="Pfam" id="PF08245">
    <property type="entry name" value="Mur_ligase_M"/>
    <property type="match status" value="1"/>
</dbReference>
<dbReference type="Proteomes" id="UP000464954">
    <property type="component" value="Chromosome"/>
</dbReference>
<dbReference type="Gene3D" id="3.40.1190.10">
    <property type="entry name" value="Mur-like, catalytic domain"/>
    <property type="match status" value="1"/>
</dbReference>
<dbReference type="GO" id="GO:0005524">
    <property type="term" value="F:ATP binding"/>
    <property type="evidence" value="ECO:0007669"/>
    <property type="project" value="UniProtKB-KW"/>
</dbReference>
<evidence type="ECO:0000256" key="1">
    <source>
        <dbReference type="ARBA" id="ARBA00022598"/>
    </source>
</evidence>
<organism evidence="12 13">
    <name type="scientific">Tichowtungia aerotolerans</name>
    <dbReference type="NCBI Taxonomy" id="2697043"/>
    <lineage>
        <taxon>Bacteria</taxon>
        <taxon>Pseudomonadati</taxon>
        <taxon>Kiritimatiellota</taxon>
        <taxon>Tichowtungiia</taxon>
        <taxon>Tichowtungiales</taxon>
        <taxon>Tichowtungiaceae</taxon>
        <taxon>Tichowtungia</taxon>
    </lineage>
</organism>
<keyword evidence="4" id="KW-0067">ATP-binding</keyword>
<feature type="domain" description="Mur ligase C-terminal" evidence="10">
    <location>
        <begin position="271"/>
        <end position="401"/>
    </location>
</feature>
<dbReference type="Gene3D" id="3.90.190.20">
    <property type="entry name" value="Mur ligase, C-terminal domain"/>
    <property type="match status" value="1"/>
</dbReference>
<proteinExistence type="predicted"/>
<evidence type="ECO:0000256" key="3">
    <source>
        <dbReference type="ARBA" id="ARBA00022741"/>
    </source>
</evidence>
<feature type="domain" description="Mur ligase N-terminal catalytic" evidence="9">
    <location>
        <begin position="14"/>
        <end position="91"/>
    </location>
</feature>
<dbReference type="GO" id="GO:0009252">
    <property type="term" value="P:peptidoglycan biosynthetic process"/>
    <property type="evidence" value="ECO:0007669"/>
    <property type="project" value="UniProtKB-KW"/>
</dbReference>
<dbReference type="AlphaFoldDB" id="A0A6P1M815"/>